<dbReference type="Pfam" id="PF00534">
    <property type="entry name" value="Glycos_transf_1"/>
    <property type="match status" value="1"/>
</dbReference>
<protein>
    <submittedName>
        <fullName evidence="3">Glycosyltransferase family 4 protein</fullName>
    </submittedName>
</protein>
<feature type="domain" description="Glycosyltransferase subfamily 4-like N-terminal" evidence="2">
    <location>
        <begin position="15"/>
        <end position="199"/>
    </location>
</feature>
<gene>
    <name evidence="3" type="ORF">H1011_03110</name>
</gene>
<accession>A0A832V2G2</accession>
<dbReference type="SUPFAM" id="SSF53756">
    <property type="entry name" value="UDP-Glycosyltransferase/glycogen phosphorylase"/>
    <property type="match status" value="1"/>
</dbReference>
<proteinExistence type="predicted"/>
<dbReference type="Pfam" id="PF13439">
    <property type="entry name" value="Glyco_transf_4"/>
    <property type="match status" value="1"/>
</dbReference>
<dbReference type="PANTHER" id="PTHR12526">
    <property type="entry name" value="GLYCOSYLTRANSFERASE"/>
    <property type="match status" value="1"/>
</dbReference>
<feature type="domain" description="Glycosyl transferase family 1" evidence="1">
    <location>
        <begin position="212"/>
        <end position="379"/>
    </location>
</feature>
<evidence type="ECO:0000259" key="2">
    <source>
        <dbReference type="Pfam" id="PF13439"/>
    </source>
</evidence>
<dbReference type="GO" id="GO:0016757">
    <property type="term" value="F:glycosyltransferase activity"/>
    <property type="evidence" value="ECO:0007669"/>
    <property type="project" value="InterPro"/>
</dbReference>
<evidence type="ECO:0000259" key="1">
    <source>
        <dbReference type="Pfam" id="PF00534"/>
    </source>
</evidence>
<organism evidence="3 4">
    <name type="scientific">Candidatus Undinarchaeum marinum</name>
    <dbReference type="NCBI Taxonomy" id="2756141"/>
    <lineage>
        <taxon>Archaea</taxon>
        <taxon>Candidatus Undinarchaeota</taxon>
        <taxon>Candidatus Undinarchaeia</taxon>
        <taxon>Candidatus Undinarchaeales</taxon>
        <taxon>Candidatus Undinarchaeaceae</taxon>
        <taxon>Candidatus Undinarchaeum</taxon>
    </lineage>
</organism>
<name>A0A832V2G2_9ARCH</name>
<dbReference type="InterPro" id="IPR001296">
    <property type="entry name" value="Glyco_trans_1"/>
</dbReference>
<dbReference type="Proteomes" id="UP000604391">
    <property type="component" value="Unassembled WGS sequence"/>
</dbReference>
<dbReference type="Gene3D" id="3.40.50.2000">
    <property type="entry name" value="Glycogen Phosphorylase B"/>
    <property type="match status" value="2"/>
</dbReference>
<keyword evidence="4" id="KW-1185">Reference proteome</keyword>
<comment type="caution">
    <text evidence="3">The sequence shown here is derived from an EMBL/GenBank/DDBJ whole genome shotgun (WGS) entry which is preliminary data.</text>
</comment>
<evidence type="ECO:0000313" key="3">
    <source>
        <dbReference type="EMBL" id="HIJ99786.1"/>
    </source>
</evidence>
<evidence type="ECO:0000313" key="4">
    <source>
        <dbReference type="Proteomes" id="UP000604391"/>
    </source>
</evidence>
<dbReference type="CDD" id="cd03801">
    <property type="entry name" value="GT4_PimA-like"/>
    <property type="match status" value="1"/>
</dbReference>
<reference evidence="3 4" key="1">
    <citation type="journal article" name="Nat. Commun.">
        <title>Undinarchaeota illuminate DPANN phylogeny and the impact of gene transfer on archaeal evolution.</title>
        <authorList>
            <person name="Dombrowski N."/>
            <person name="Williams T.A."/>
            <person name="Sun J."/>
            <person name="Woodcroft B.J."/>
            <person name="Lee J.H."/>
            <person name="Minh B.Q."/>
            <person name="Rinke C."/>
            <person name="Spang A."/>
        </authorList>
    </citation>
    <scope>NUCLEOTIDE SEQUENCE [LARGE SCALE GENOMIC DNA]</scope>
    <source>
        <strain evidence="3">MAG_bin17</strain>
    </source>
</reference>
<dbReference type="InterPro" id="IPR028098">
    <property type="entry name" value="Glyco_trans_4-like_N"/>
</dbReference>
<dbReference type="AlphaFoldDB" id="A0A832V2G2"/>
<dbReference type="EMBL" id="DVAD01000015">
    <property type="protein sequence ID" value="HIJ99786.1"/>
    <property type="molecule type" value="Genomic_DNA"/>
</dbReference>
<sequence length="408" mass="45895">MKLLMVQHHYYPSLGGGQEYAKLLSEGLVKKGHKVTVFTTNSLTNEDILSLSFTPPFISRKKKIKPLKSKETVGGVSVKRFPVKGRFYSFNSIPEMFSSMDDFSDYDIITSYGFNLLSSFEACRKAKKQGKPFVLNGVDVLVPKTLPLPARALKWIYDLSFGRYLAKNSDYIISFTEDQVKDYVKRGVDESKIGIVPPPLILKDYSSKVSESFLKRHGIKKGDKLLLYAGRITEHKGIQDVIESLPAIRKKVPTIKFFIAGGDYGYTEILQRLIKKKGVEDCVFFVGPYKAREKELVQFFAAADVFVLPSNMEGFGIVLAEAMACGTPCIAYNIPAVREVISDRKNGYLVEDKEDLKNHIISMFSNPTELKRMGENGKESVKRLSQSAVVSNLESIYKKVLNSKREKS</sequence>